<accession>A0A9P6A2U8</accession>
<evidence type="ECO:0000313" key="2">
    <source>
        <dbReference type="Proteomes" id="UP000807025"/>
    </source>
</evidence>
<evidence type="ECO:0000313" key="1">
    <source>
        <dbReference type="EMBL" id="KAF9499010.1"/>
    </source>
</evidence>
<name>A0A9P6A2U8_PLEER</name>
<sequence length="126" mass="14309">MEKSASPVISRGLSEVAPLTCTTETPRNCTSKDLGLMFISAQFTSWFQRRAMTHFSFADFTLLPCDVWILHWLSLAPRTQYSPQIKPADTDGRASKNDYTHVLTRRLWNVVPNPVGFAHQTPVNRE</sequence>
<organism evidence="1 2">
    <name type="scientific">Pleurotus eryngii</name>
    <name type="common">Boletus of the steppes</name>
    <dbReference type="NCBI Taxonomy" id="5323"/>
    <lineage>
        <taxon>Eukaryota</taxon>
        <taxon>Fungi</taxon>
        <taxon>Dikarya</taxon>
        <taxon>Basidiomycota</taxon>
        <taxon>Agaricomycotina</taxon>
        <taxon>Agaricomycetes</taxon>
        <taxon>Agaricomycetidae</taxon>
        <taxon>Agaricales</taxon>
        <taxon>Pleurotineae</taxon>
        <taxon>Pleurotaceae</taxon>
        <taxon>Pleurotus</taxon>
    </lineage>
</organism>
<dbReference type="Proteomes" id="UP000807025">
    <property type="component" value="Unassembled WGS sequence"/>
</dbReference>
<proteinExistence type="predicted"/>
<keyword evidence="2" id="KW-1185">Reference proteome</keyword>
<gene>
    <name evidence="1" type="ORF">BDN71DRAFT_1442482</name>
</gene>
<dbReference type="AlphaFoldDB" id="A0A9P6A2U8"/>
<comment type="caution">
    <text evidence="1">The sequence shown here is derived from an EMBL/GenBank/DDBJ whole genome shotgun (WGS) entry which is preliminary data.</text>
</comment>
<dbReference type="EMBL" id="MU154534">
    <property type="protein sequence ID" value="KAF9499010.1"/>
    <property type="molecule type" value="Genomic_DNA"/>
</dbReference>
<protein>
    <submittedName>
        <fullName evidence="1">Uncharacterized protein</fullName>
    </submittedName>
</protein>
<reference evidence="1" key="1">
    <citation type="submission" date="2020-11" db="EMBL/GenBank/DDBJ databases">
        <authorList>
            <consortium name="DOE Joint Genome Institute"/>
            <person name="Ahrendt S."/>
            <person name="Riley R."/>
            <person name="Andreopoulos W."/>
            <person name="Labutti K."/>
            <person name="Pangilinan J."/>
            <person name="Ruiz-Duenas F.J."/>
            <person name="Barrasa J.M."/>
            <person name="Sanchez-Garcia M."/>
            <person name="Camarero S."/>
            <person name="Miyauchi S."/>
            <person name="Serrano A."/>
            <person name="Linde D."/>
            <person name="Babiker R."/>
            <person name="Drula E."/>
            <person name="Ayuso-Fernandez I."/>
            <person name="Pacheco R."/>
            <person name="Padilla G."/>
            <person name="Ferreira P."/>
            <person name="Barriuso J."/>
            <person name="Kellner H."/>
            <person name="Castanera R."/>
            <person name="Alfaro M."/>
            <person name="Ramirez L."/>
            <person name="Pisabarro A.G."/>
            <person name="Kuo A."/>
            <person name="Tritt A."/>
            <person name="Lipzen A."/>
            <person name="He G."/>
            <person name="Yan M."/>
            <person name="Ng V."/>
            <person name="Cullen D."/>
            <person name="Martin F."/>
            <person name="Rosso M.-N."/>
            <person name="Henrissat B."/>
            <person name="Hibbett D."/>
            <person name="Martinez A.T."/>
            <person name="Grigoriev I.V."/>
        </authorList>
    </citation>
    <scope>NUCLEOTIDE SEQUENCE</scope>
    <source>
        <strain evidence="1">ATCC 90797</strain>
    </source>
</reference>